<dbReference type="SUPFAM" id="SSF51261">
    <property type="entry name" value="Duplicated hybrid motif"/>
    <property type="match status" value="1"/>
</dbReference>
<dbReference type="InterPro" id="IPR016047">
    <property type="entry name" value="M23ase_b-sheet_dom"/>
</dbReference>
<feature type="chain" id="PRO_5046061873" description="M23ase beta-sheet core domain-containing protein" evidence="1">
    <location>
        <begin position="18"/>
        <end position="257"/>
    </location>
</feature>
<accession>A0ABQ1HR87</accession>
<feature type="signal peptide" evidence="1">
    <location>
        <begin position="1"/>
        <end position="17"/>
    </location>
</feature>
<evidence type="ECO:0000259" key="2">
    <source>
        <dbReference type="Pfam" id="PF01551"/>
    </source>
</evidence>
<proteinExistence type="predicted"/>
<dbReference type="PANTHER" id="PTHR21666:SF294">
    <property type="entry name" value="PEPTIDASE M23"/>
    <property type="match status" value="1"/>
</dbReference>
<dbReference type="Proteomes" id="UP000623419">
    <property type="component" value="Unassembled WGS sequence"/>
</dbReference>
<organism evidence="3 4">
    <name type="scientific">Arenimonas soli</name>
    <dbReference type="NCBI Taxonomy" id="2269504"/>
    <lineage>
        <taxon>Bacteria</taxon>
        <taxon>Pseudomonadati</taxon>
        <taxon>Pseudomonadota</taxon>
        <taxon>Gammaproteobacteria</taxon>
        <taxon>Lysobacterales</taxon>
        <taxon>Lysobacteraceae</taxon>
        <taxon>Arenimonas</taxon>
    </lineage>
</organism>
<dbReference type="EMBL" id="BMKC01000003">
    <property type="protein sequence ID" value="GGA85872.1"/>
    <property type="molecule type" value="Genomic_DNA"/>
</dbReference>
<dbReference type="Gene3D" id="2.70.70.10">
    <property type="entry name" value="Glucose Permease (Domain IIA)"/>
    <property type="match status" value="1"/>
</dbReference>
<protein>
    <recommendedName>
        <fullName evidence="2">M23ase beta-sheet core domain-containing protein</fullName>
    </recommendedName>
</protein>
<gene>
    <name evidence="3" type="ORF">GCM10011521_25420</name>
</gene>
<name>A0ABQ1HR87_9GAMM</name>
<evidence type="ECO:0000313" key="3">
    <source>
        <dbReference type="EMBL" id="GGA85872.1"/>
    </source>
</evidence>
<evidence type="ECO:0000256" key="1">
    <source>
        <dbReference type="SAM" id="SignalP"/>
    </source>
</evidence>
<evidence type="ECO:0000313" key="4">
    <source>
        <dbReference type="Proteomes" id="UP000623419"/>
    </source>
</evidence>
<dbReference type="Pfam" id="PF01551">
    <property type="entry name" value="Peptidase_M23"/>
    <property type="match status" value="1"/>
</dbReference>
<dbReference type="InterPro" id="IPR011055">
    <property type="entry name" value="Dup_hybrid_motif"/>
</dbReference>
<keyword evidence="1" id="KW-0732">Signal</keyword>
<dbReference type="CDD" id="cd12797">
    <property type="entry name" value="M23_peptidase"/>
    <property type="match status" value="1"/>
</dbReference>
<dbReference type="RefSeq" id="WP_188664979.1">
    <property type="nucleotide sequence ID" value="NZ_BMKC01000003.1"/>
</dbReference>
<feature type="domain" description="M23ase beta-sheet core" evidence="2">
    <location>
        <begin position="136"/>
        <end position="235"/>
    </location>
</feature>
<reference evidence="4" key="1">
    <citation type="journal article" date="2019" name="Int. J. Syst. Evol. Microbiol.">
        <title>The Global Catalogue of Microorganisms (GCM) 10K type strain sequencing project: providing services to taxonomists for standard genome sequencing and annotation.</title>
        <authorList>
            <consortium name="The Broad Institute Genomics Platform"/>
            <consortium name="The Broad Institute Genome Sequencing Center for Infectious Disease"/>
            <person name="Wu L."/>
            <person name="Ma J."/>
        </authorList>
    </citation>
    <scope>NUCLEOTIDE SEQUENCE [LARGE SCALE GENOMIC DNA]</scope>
    <source>
        <strain evidence="4">CGMCC 1.15905</strain>
    </source>
</reference>
<comment type="caution">
    <text evidence="3">The sequence shown here is derived from an EMBL/GenBank/DDBJ whole genome shotgun (WGS) entry which is preliminary data.</text>
</comment>
<dbReference type="PANTHER" id="PTHR21666">
    <property type="entry name" value="PEPTIDASE-RELATED"/>
    <property type="match status" value="1"/>
</dbReference>
<dbReference type="InterPro" id="IPR050570">
    <property type="entry name" value="Cell_wall_metabolism_enzyme"/>
</dbReference>
<sequence length="257" mass="27120">MKPALALLALLSLPVGAAELAQLSVHRQGGEQVAVAVNRSAGPIEVELLADQWQGMASEPGLPYRRVLGPGEQATMARLWPVAEGGRHELRLLAVPGPPHAQARDVVYSLPVEESDFELGQGFHGGWSHGDEANRYAVDLIVAEGTPVLAARDGTVVATMAGHAEGGADRSLAAQANFVRVLHDDGSMALYAHLQESGVNVRTGDRVHLGQVLGYAGSTGFSSGPHLHFAIQVNGGMRLVSVPFRMIGPNGYLPLKR</sequence>
<keyword evidence="4" id="KW-1185">Reference proteome</keyword>